<sequence length="49" mass="5718">MVEGLDLLETILGKELFSKEVEVLKTDRGSEFIDADRFEMHYVTTNREI</sequence>
<organism evidence="1 2">
    <name type="scientific">Faecalibacillus intestinalis</name>
    <dbReference type="NCBI Taxonomy" id="1982626"/>
    <lineage>
        <taxon>Bacteria</taxon>
        <taxon>Bacillati</taxon>
        <taxon>Bacillota</taxon>
        <taxon>Erysipelotrichia</taxon>
        <taxon>Erysipelotrichales</taxon>
        <taxon>Coprobacillaceae</taxon>
        <taxon>Faecalibacillus</taxon>
    </lineage>
</organism>
<comment type="caution">
    <text evidence="1">The sequence shown here is derived from an EMBL/GenBank/DDBJ whole genome shotgun (WGS) entry which is preliminary data.</text>
</comment>
<accession>A0AAW4VNQ1</accession>
<evidence type="ECO:0000313" key="1">
    <source>
        <dbReference type="EMBL" id="MCB8563091.1"/>
    </source>
</evidence>
<reference evidence="1" key="1">
    <citation type="submission" date="2021-10" db="EMBL/GenBank/DDBJ databases">
        <title>Collection of gut derived symbiotic bacterial strains cultured from healthy donors.</title>
        <authorList>
            <person name="Lin H."/>
            <person name="Littmann E."/>
            <person name="Kohout C."/>
            <person name="Pamer E.G."/>
        </authorList>
    </citation>
    <scope>NUCLEOTIDE SEQUENCE</scope>
    <source>
        <strain evidence="1">DFI.5.2</strain>
    </source>
</reference>
<protein>
    <recommendedName>
        <fullName evidence="3">Integrase catalytic domain-containing protein</fullName>
    </recommendedName>
</protein>
<proteinExistence type="predicted"/>
<dbReference type="RefSeq" id="WP_158561472.1">
    <property type="nucleotide sequence ID" value="NZ_JADPGG010000026.1"/>
</dbReference>
<evidence type="ECO:0000313" key="2">
    <source>
        <dbReference type="Proteomes" id="UP001197827"/>
    </source>
</evidence>
<gene>
    <name evidence="1" type="ORF">LJD74_13950</name>
</gene>
<dbReference type="EMBL" id="JAJDKQ010000042">
    <property type="protein sequence ID" value="MCB8563091.1"/>
    <property type="molecule type" value="Genomic_DNA"/>
</dbReference>
<evidence type="ECO:0008006" key="3">
    <source>
        <dbReference type="Google" id="ProtNLM"/>
    </source>
</evidence>
<name>A0AAW4VNQ1_9FIRM</name>
<dbReference type="AlphaFoldDB" id="A0AAW4VNQ1"/>
<dbReference type="Proteomes" id="UP001197827">
    <property type="component" value="Unassembled WGS sequence"/>
</dbReference>